<dbReference type="EMBL" id="UGWZ01000001">
    <property type="protein sequence ID" value="SUG16596.1"/>
    <property type="molecule type" value="Genomic_DNA"/>
</dbReference>
<sequence length="126" mass="14027">MEKIEFNDSLLSSGLIQITQLRLWLEDGSLIDAQRSDLPPAPRELDASQLAGRDAVTVVIALPHMQPGVPTWNRKALSPDRPLRYREEWVTLQDAFGSEEESMAVARFISPSGLLMKVMIPGKSAR</sequence>
<name>A0A379S6V8_SALER</name>
<dbReference type="InterPro" id="IPR010263">
    <property type="entry name" value="T6SS_TssK"/>
</dbReference>
<dbReference type="Proteomes" id="UP000254124">
    <property type="component" value="Unassembled WGS sequence"/>
</dbReference>
<dbReference type="AlphaFoldDB" id="A0A379S6V8"/>
<accession>A0A379S6V8</accession>
<gene>
    <name evidence="1" type="ORF">NCTC7295_04311</name>
</gene>
<evidence type="ECO:0000313" key="1">
    <source>
        <dbReference type="EMBL" id="SUG16596.1"/>
    </source>
</evidence>
<protein>
    <submittedName>
        <fullName evidence="1">Uncharacterized protein conserved in bacteria</fullName>
    </submittedName>
</protein>
<organism evidence="1 2">
    <name type="scientific">Salmonella enterica subsp. arizonae</name>
    <dbReference type="NCBI Taxonomy" id="59203"/>
    <lineage>
        <taxon>Bacteria</taxon>
        <taxon>Pseudomonadati</taxon>
        <taxon>Pseudomonadota</taxon>
        <taxon>Gammaproteobacteria</taxon>
        <taxon>Enterobacterales</taxon>
        <taxon>Enterobacteriaceae</taxon>
        <taxon>Salmonella</taxon>
    </lineage>
</organism>
<evidence type="ECO:0000313" key="2">
    <source>
        <dbReference type="Proteomes" id="UP000254124"/>
    </source>
</evidence>
<proteinExistence type="predicted"/>
<dbReference type="Pfam" id="PF05936">
    <property type="entry name" value="T6SS_VasE"/>
    <property type="match status" value="1"/>
</dbReference>
<reference evidence="1 2" key="1">
    <citation type="submission" date="2018-06" db="EMBL/GenBank/DDBJ databases">
        <authorList>
            <consortium name="Pathogen Informatics"/>
            <person name="Doyle S."/>
        </authorList>
    </citation>
    <scope>NUCLEOTIDE SEQUENCE [LARGE SCALE GENOMIC DNA]</scope>
    <source>
        <strain evidence="1 2">NCTC7295</strain>
    </source>
</reference>